<feature type="transmembrane region" description="Helical" evidence="1">
    <location>
        <begin position="36"/>
        <end position="65"/>
    </location>
</feature>
<sequence length="120" mass="13757">MNRRENYPIYDPNSPYYDYTVDEPDPNVGKDGCGSFVLAVGGISLLLAFVWDYVGPVFYTVFYVIDLVIHLFNPAWPVKWMGDSSTYTIVVSGLTVLVLVYGAYRLFRLAWRIIQFIRKG</sequence>
<dbReference type="EMBL" id="VOSK01000066">
    <property type="protein sequence ID" value="MPR26926.1"/>
    <property type="molecule type" value="Genomic_DNA"/>
</dbReference>
<evidence type="ECO:0000256" key="1">
    <source>
        <dbReference type="SAM" id="Phobius"/>
    </source>
</evidence>
<keyword evidence="1" id="KW-0812">Transmembrane</keyword>
<protein>
    <submittedName>
        <fullName evidence="2">Uncharacterized protein</fullName>
    </submittedName>
</protein>
<dbReference type="AlphaFoldDB" id="A0A5N7MSE9"/>
<accession>A0A5N7MSE9</accession>
<evidence type="ECO:0000313" key="3">
    <source>
        <dbReference type="Proteomes" id="UP000403266"/>
    </source>
</evidence>
<organism evidence="2 3">
    <name type="scientific">Microvirga tunisiensis</name>
    <dbReference type="NCBI Taxonomy" id="2108360"/>
    <lineage>
        <taxon>Bacteria</taxon>
        <taxon>Pseudomonadati</taxon>
        <taxon>Pseudomonadota</taxon>
        <taxon>Alphaproteobacteria</taxon>
        <taxon>Hyphomicrobiales</taxon>
        <taxon>Methylobacteriaceae</taxon>
        <taxon>Microvirga</taxon>
    </lineage>
</organism>
<comment type="caution">
    <text evidence="2">The sequence shown here is derived from an EMBL/GenBank/DDBJ whole genome shotgun (WGS) entry which is preliminary data.</text>
</comment>
<feature type="transmembrane region" description="Helical" evidence="1">
    <location>
        <begin position="85"/>
        <end position="104"/>
    </location>
</feature>
<dbReference type="OrthoDB" id="8025139at2"/>
<gene>
    <name evidence="2" type="ORF">FS320_17300</name>
</gene>
<keyword evidence="1" id="KW-1133">Transmembrane helix</keyword>
<reference evidence="2 3" key="1">
    <citation type="journal article" date="2019" name="Syst. Appl. Microbiol.">
        <title>Microvirga tunisiensis sp. nov., a root nodule symbiotic bacterium isolated from Lupinus micranthus and L. luteus grown in Northern Tunisia.</title>
        <authorList>
            <person name="Msaddak A."/>
            <person name="Rejili M."/>
            <person name="Duran D."/>
            <person name="Mars M."/>
            <person name="Palacios J.M."/>
            <person name="Ruiz-Argueso T."/>
            <person name="Rey L."/>
            <person name="Imperial J."/>
        </authorList>
    </citation>
    <scope>NUCLEOTIDE SEQUENCE [LARGE SCALE GENOMIC DNA]</scope>
    <source>
        <strain evidence="2 3">Lmie10</strain>
    </source>
</reference>
<evidence type="ECO:0000313" key="2">
    <source>
        <dbReference type="EMBL" id="MPR26926.1"/>
    </source>
</evidence>
<name>A0A5N7MSE9_9HYPH</name>
<dbReference type="Proteomes" id="UP000403266">
    <property type="component" value="Unassembled WGS sequence"/>
</dbReference>
<keyword evidence="3" id="KW-1185">Reference proteome</keyword>
<proteinExistence type="predicted"/>
<dbReference type="RefSeq" id="WP_152713076.1">
    <property type="nucleotide sequence ID" value="NZ_VOSJ01000063.1"/>
</dbReference>
<keyword evidence="1" id="KW-0472">Membrane</keyword>